<proteinExistence type="predicted"/>
<dbReference type="EMBL" id="BMOF01000007">
    <property type="protein sequence ID" value="GGJ95200.1"/>
    <property type="molecule type" value="Genomic_DNA"/>
</dbReference>
<accession>A0A8J3B5I7</accession>
<dbReference type="SUPFAM" id="SSF56801">
    <property type="entry name" value="Acetyl-CoA synthetase-like"/>
    <property type="match status" value="1"/>
</dbReference>
<gene>
    <name evidence="1" type="ORF">GCM10007043_06270</name>
</gene>
<dbReference type="Proteomes" id="UP000637720">
    <property type="component" value="Unassembled WGS sequence"/>
</dbReference>
<evidence type="ECO:0000313" key="1">
    <source>
        <dbReference type="EMBL" id="GGJ95200.1"/>
    </source>
</evidence>
<dbReference type="AlphaFoldDB" id="A0A8J3B5I7"/>
<protein>
    <submittedName>
        <fullName evidence="1">Uncharacterized protein</fullName>
    </submittedName>
</protein>
<organism evidence="1 2">
    <name type="scientific">Calditerricola satsumensis</name>
    <dbReference type="NCBI Taxonomy" id="373054"/>
    <lineage>
        <taxon>Bacteria</taxon>
        <taxon>Bacillati</taxon>
        <taxon>Bacillota</taxon>
        <taxon>Bacilli</taxon>
        <taxon>Bacillales</taxon>
        <taxon>Bacillaceae</taxon>
        <taxon>Calditerricola</taxon>
    </lineage>
</organism>
<dbReference type="Gene3D" id="3.40.50.980">
    <property type="match status" value="1"/>
</dbReference>
<comment type="caution">
    <text evidence="1">The sequence shown here is derived from an EMBL/GenBank/DDBJ whole genome shotgun (WGS) entry which is preliminary data.</text>
</comment>
<name>A0A8J3B5I7_9BACI</name>
<keyword evidence="2" id="KW-1185">Reference proteome</keyword>
<sequence>MLTDGFDPERAMRILDQYGCTIVLMVPTMYHMIMNGAVLHVDGGIAL</sequence>
<reference evidence="1" key="2">
    <citation type="submission" date="2020-09" db="EMBL/GenBank/DDBJ databases">
        <authorList>
            <person name="Sun Q."/>
            <person name="Ohkuma M."/>
        </authorList>
    </citation>
    <scope>NUCLEOTIDE SEQUENCE</scope>
    <source>
        <strain evidence="1">JCM 14719</strain>
    </source>
</reference>
<evidence type="ECO:0000313" key="2">
    <source>
        <dbReference type="Proteomes" id="UP000637720"/>
    </source>
</evidence>
<reference evidence="1" key="1">
    <citation type="journal article" date="2014" name="Int. J. Syst. Evol. Microbiol.">
        <title>Complete genome sequence of Corynebacterium casei LMG S-19264T (=DSM 44701T), isolated from a smear-ripened cheese.</title>
        <authorList>
            <consortium name="US DOE Joint Genome Institute (JGI-PGF)"/>
            <person name="Walter F."/>
            <person name="Albersmeier A."/>
            <person name="Kalinowski J."/>
            <person name="Ruckert C."/>
        </authorList>
    </citation>
    <scope>NUCLEOTIDE SEQUENCE</scope>
    <source>
        <strain evidence="1">JCM 14719</strain>
    </source>
</reference>